<sequence>MNEIIKNYFENGFYVTKSLVPKEVIDETIVSIKKHFDNQLIYLNQEIPNDIYDSMKLLHKVDIERYKKTAGSLWRKMSLYNLLHHENIQNFVKENFGWNDIVIPGGQVVHIQADSLKIPNGYFGLVAHQDFPSVQGSLDGFVVWIPLVDIDVNRYPLEVIPGSHKNGVLPSIENNSSSWEIKPECYNEADFIPAVCEVGDVIFMSNFTVHRSSQKGDDRLRLACSTRYDNADEETFADRCYPSAYIRTVQRILI</sequence>
<dbReference type="SUPFAM" id="SSF51197">
    <property type="entry name" value="Clavaminate synthase-like"/>
    <property type="match status" value="1"/>
</dbReference>
<keyword evidence="2" id="KW-0560">Oxidoreductase</keyword>
<reference evidence="2 3" key="1">
    <citation type="submission" date="2017-09" db="EMBL/GenBank/DDBJ databases">
        <title>Reassesment of A. cryaerophilus.</title>
        <authorList>
            <person name="Perez-Cataluna A."/>
            <person name="Collado L."/>
            <person name="Salgado O."/>
            <person name="Lefinanco V."/>
            <person name="Figueras M.J."/>
        </authorList>
    </citation>
    <scope>NUCLEOTIDE SEQUENCE [LARGE SCALE GENOMIC DNA]</scope>
    <source>
        <strain evidence="2 3">LMG 9065</strain>
    </source>
</reference>
<dbReference type="InterPro" id="IPR008775">
    <property type="entry name" value="Phytyl_CoA_dOase-like"/>
</dbReference>
<dbReference type="Proteomes" id="UP000239151">
    <property type="component" value="Unassembled WGS sequence"/>
</dbReference>
<protein>
    <submittedName>
        <fullName evidence="2">Phytanoyl-CoA dioxygenase</fullName>
    </submittedName>
</protein>
<evidence type="ECO:0000313" key="3">
    <source>
        <dbReference type="Proteomes" id="UP000239151"/>
    </source>
</evidence>
<evidence type="ECO:0000313" key="2">
    <source>
        <dbReference type="EMBL" id="PRM98208.1"/>
    </source>
</evidence>
<dbReference type="Pfam" id="PF05721">
    <property type="entry name" value="PhyH"/>
    <property type="match status" value="1"/>
</dbReference>
<accession>A0A2S9TH78</accession>
<dbReference type="PANTHER" id="PTHR20883:SF48">
    <property type="entry name" value="ECTOINE DIOXYGENASE"/>
    <property type="match status" value="1"/>
</dbReference>
<dbReference type="AlphaFoldDB" id="A0A2S9TH78"/>
<proteinExistence type="predicted"/>
<dbReference type="GO" id="GO:0016706">
    <property type="term" value="F:2-oxoglutarate-dependent dioxygenase activity"/>
    <property type="evidence" value="ECO:0007669"/>
    <property type="project" value="UniProtKB-ARBA"/>
</dbReference>
<evidence type="ECO:0000256" key="1">
    <source>
        <dbReference type="ARBA" id="ARBA00001954"/>
    </source>
</evidence>
<comment type="caution">
    <text evidence="2">The sequence shown here is derived from an EMBL/GenBank/DDBJ whole genome shotgun (WGS) entry which is preliminary data.</text>
</comment>
<gene>
    <name evidence="2" type="ORF">CJ670_04010</name>
</gene>
<keyword evidence="2" id="KW-0223">Dioxygenase</keyword>
<organism evidence="2 3">
    <name type="scientific">Aliarcobacter cryaerophilus</name>
    <dbReference type="NCBI Taxonomy" id="28198"/>
    <lineage>
        <taxon>Bacteria</taxon>
        <taxon>Pseudomonadati</taxon>
        <taxon>Campylobacterota</taxon>
        <taxon>Epsilonproteobacteria</taxon>
        <taxon>Campylobacterales</taxon>
        <taxon>Arcobacteraceae</taxon>
        <taxon>Aliarcobacter</taxon>
    </lineage>
</organism>
<dbReference type="EMBL" id="NXGI01000005">
    <property type="protein sequence ID" value="PRM98208.1"/>
    <property type="molecule type" value="Genomic_DNA"/>
</dbReference>
<name>A0A2S9TH78_9BACT</name>
<comment type="cofactor">
    <cofactor evidence="1">
        <name>Fe(2+)</name>
        <dbReference type="ChEBI" id="CHEBI:29033"/>
    </cofactor>
</comment>
<dbReference type="PANTHER" id="PTHR20883">
    <property type="entry name" value="PHYTANOYL-COA DIOXYGENASE DOMAIN CONTAINING 1"/>
    <property type="match status" value="1"/>
</dbReference>
<dbReference type="GO" id="GO:0005506">
    <property type="term" value="F:iron ion binding"/>
    <property type="evidence" value="ECO:0007669"/>
    <property type="project" value="UniProtKB-ARBA"/>
</dbReference>
<dbReference type="Gene3D" id="2.60.120.620">
    <property type="entry name" value="q2cbj1_9rhob like domain"/>
    <property type="match status" value="1"/>
</dbReference>